<protein>
    <submittedName>
        <fullName evidence="1">Uncharacterized protein</fullName>
    </submittedName>
</protein>
<dbReference type="EMBL" id="QUNO01000038">
    <property type="protein sequence ID" value="REH18081.1"/>
    <property type="molecule type" value="Genomic_DNA"/>
</dbReference>
<evidence type="ECO:0000313" key="2">
    <source>
        <dbReference type="Proteomes" id="UP000256269"/>
    </source>
</evidence>
<dbReference type="RefSeq" id="WP_116182288.1">
    <property type="nucleotide sequence ID" value="NZ_CP144378.1"/>
</dbReference>
<comment type="caution">
    <text evidence="1">The sequence shown here is derived from an EMBL/GenBank/DDBJ whole genome shotgun (WGS) entry which is preliminary data.</text>
</comment>
<proteinExistence type="predicted"/>
<evidence type="ECO:0000313" key="1">
    <source>
        <dbReference type="EMBL" id="REH18081.1"/>
    </source>
</evidence>
<sequence>MRRAALHAHVRTLIENTFVDDDADVAKALLAEADEPTSGFGTLAFKLDDTTDGTAEAIAEKFQLLAQQVDDRTKDKIADGSYFVAPCAFLASLLDHM</sequence>
<dbReference type="AlphaFoldDB" id="A0A3E0G5G8"/>
<gene>
    <name evidence="1" type="ORF">BCF44_13868</name>
</gene>
<keyword evidence="2" id="KW-1185">Reference proteome</keyword>
<name>A0A3E0G5G8_9PSEU</name>
<reference evidence="1 2" key="1">
    <citation type="submission" date="2018-08" db="EMBL/GenBank/DDBJ databases">
        <title>Genomic Encyclopedia of Archaeal and Bacterial Type Strains, Phase II (KMG-II): from individual species to whole genera.</title>
        <authorList>
            <person name="Goeker M."/>
        </authorList>
    </citation>
    <scope>NUCLEOTIDE SEQUENCE [LARGE SCALE GENOMIC DNA]</scope>
    <source>
        <strain evidence="1 2">DSM 45791</strain>
    </source>
</reference>
<accession>A0A3E0G5G8</accession>
<organism evidence="1 2">
    <name type="scientific">Kutzneria buriramensis</name>
    <dbReference type="NCBI Taxonomy" id="1045776"/>
    <lineage>
        <taxon>Bacteria</taxon>
        <taxon>Bacillati</taxon>
        <taxon>Actinomycetota</taxon>
        <taxon>Actinomycetes</taxon>
        <taxon>Pseudonocardiales</taxon>
        <taxon>Pseudonocardiaceae</taxon>
        <taxon>Kutzneria</taxon>
    </lineage>
</organism>
<dbReference type="Proteomes" id="UP000256269">
    <property type="component" value="Unassembled WGS sequence"/>
</dbReference>